<name>A0A1M6EVX8_9BACE</name>
<evidence type="ECO:0000256" key="1">
    <source>
        <dbReference type="SAM" id="Phobius"/>
    </source>
</evidence>
<keyword evidence="3" id="KW-1185">Reference proteome</keyword>
<dbReference type="Proteomes" id="UP000184192">
    <property type="component" value="Unassembled WGS sequence"/>
</dbReference>
<sequence length="120" mass="13668">MMFADDKSIDTLQQLFFEVKKYLKLQKEYTQLEITEKLSILLSALILLLVVITLGMVALFYLSFALAYILDPLVGGLTVSFSIIACFHILLILLTIIFRKQLIINPMVSFIAGLFFDNNK</sequence>
<feature type="transmembrane region" description="Helical" evidence="1">
    <location>
        <begin position="76"/>
        <end position="98"/>
    </location>
</feature>
<evidence type="ECO:0000313" key="2">
    <source>
        <dbReference type="EMBL" id="SHI89592.1"/>
    </source>
</evidence>
<keyword evidence="1" id="KW-0472">Membrane</keyword>
<evidence type="ECO:0000313" key="3">
    <source>
        <dbReference type="Proteomes" id="UP000184192"/>
    </source>
</evidence>
<reference evidence="3" key="1">
    <citation type="submission" date="2016-11" db="EMBL/GenBank/DDBJ databases">
        <authorList>
            <person name="Varghese N."/>
            <person name="Submissions S."/>
        </authorList>
    </citation>
    <scope>NUCLEOTIDE SEQUENCE [LARGE SCALE GENOMIC DNA]</scope>
    <source>
        <strain evidence="3">DSM 26884</strain>
    </source>
</reference>
<keyword evidence="1" id="KW-0812">Transmembrane</keyword>
<feature type="transmembrane region" description="Helical" evidence="1">
    <location>
        <begin position="40"/>
        <end position="70"/>
    </location>
</feature>
<dbReference type="eggNOG" id="ENOG5033623">
    <property type="taxonomic scope" value="Bacteria"/>
</dbReference>
<dbReference type="EMBL" id="FQZN01000010">
    <property type="protein sequence ID" value="SHI89592.1"/>
    <property type="molecule type" value="Genomic_DNA"/>
</dbReference>
<proteinExistence type="predicted"/>
<gene>
    <name evidence="2" type="ORF">SAMN05444350_11097</name>
</gene>
<organism evidence="2 3">
    <name type="scientific">Bacteroides stercorirosoris</name>
    <dbReference type="NCBI Taxonomy" id="871324"/>
    <lineage>
        <taxon>Bacteria</taxon>
        <taxon>Pseudomonadati</taxon>
        <taxon>Bacteroidota</taxon>
        <taxon>Bacteroidia</taxon>
        <taxon>Bacteroidales</taxon>
        <taxon>Bacteroidaceae</taxon>
        <taxon>Bacteroides</taxon>
    </lineage>
</organism>
<dbReference type="AlphaFoldDB" id="A0A1M6EVX8"/>
<accession>A0A1M6EVX8</accession>
<protein>
    <submittedName>
        <fullName evidence="2">Putative Holin-X, holin superfamily III</fullName>
    </submittedName>
</protein>
<keyword evidence="1" id="KW-1133">Transmembrane helix</keyword>